<dbReference type="InterPro" id="IPR033888">
    <property type="entry name" value="DHOD_1B"/>
</dbReference>
<dbReference type="EMBL" id="DQTV01000039">
    <property type="protein sequence ID" value="HIP56827.1"/>
    <property type="molecule type" value="Genomic_DNA"/>
</dbReference>
<feature type="binding site" evidence="9">
    <location>
        <position position="44"/>
    </location>
    <ligand>
        <name>substrate</name>
    </ligand>
</feature>
<dbReference type="InterPro" id="IPR049622">
    <property type="entry name" value="Dihydroorotate_DH_I"/>
</dbReference>
<dbReference type="InterPro" id="IPR005720">
    <property type="entry name" value="Dihydroorotate_DH_cat"/>
</dbReference>
<comment type="catalytic activity">
    <reaction evidence="9">
        <text>(S)-dihydroorotate + A = orotate + AH2</text>
        <dbReference type="Rhea" id="RHEA:18073"/>
        <dbReference type="ChEBI" id="CHEBI:13193"/>
        <dbReference type="ChEBI" id="CHEBI:17499"/>
        <dbReference type="ChEBI" id="CHEBI:30839"/>
        <dbReference type="ChEBI" id="CHEBI:30864"/>
    </reaction>
</comment>
<feature type="binding site" evidence="9">
    <location>
        <begin position="44"/>
        <end position="45"/>
    </location>
    <ligand>
        <name>FMN</name>
        <dbReference type="ChEBI" id="CHEBI:58210"/>
    </ligand>
</feature>
<dbReference type="NCBIfam" id="TIGR01037">
    <property type="entry name" value="pyrD_sub1_fam"/>
    <property type="match status" value="1"/>
</dbReference>
<comment type="subcellular location">
    <subcellularLocation>
        <location evidence="1 9">Cytoplasm</location>
    </subcellularLocation>
</comment>
<dbReference type="EC" id="1.3.-.-" evidence="9"/>
<feature type="domain" description="Dihydroorotate dehydrogenase catalytic" evidence="10">
    <location>
        <begin position="3"/>
        <end position="284"/>
    </location>
</feature>
<accession>A0A833DT07</accession>
<keyword evidence="8 9" id="KW-0560">Oxidoreductase</keyword>
<keyword evidence="4 9" id="KW-0963">Cytoplasm</keyword>
<dbReference type="InterPro" id="IPR001295">
    <property type="entry name" value="Dihydroorotate_DH_CS"/>
</dbReference>
<dbReference type="InterPro" id="IPR050074">
    <property type="entry name" value="DHO_dehydrogenase"/>
</dbReference>
<evidence type="ECO:0000313" key="12">
    <source>
        <dbReference type="Proteomes" id="UP000605805"/>
    </source>
</evidence>
<organism evidence="11 12">
    <name type="scientific">Ignisphaera aggregans</name>
    <dbReference type="NCBI Taxonomy" id="334771"/>
    <lineage>
        <taxon>Archaea</taxon>
        <taxon>Thermoproteota</taxon>
        <taxon>Thermoprotei</taxon>
        <taxon>Desulfurococcales</taxon>
        <taxon>Desulfurococcaceae</taxon>
        <taxon>Ignisphaera</taxon>
    </lineage>
</organism>
<keyword evidence="7 9" id="KW-0665">Pyrimidine biosynthesis</keyword>
<dbReference type="PANTHER" id="PTHR48109">
    <property type="entry name" value="DIHYDROOROTATE DEHYDROGENASE (QUINONE), MITOCHONDRIAL-RELATED"/>
    <property type="match status" value="1"/>
</dbReference>
<feature type="binding site" evidence="9">
    <location>
        <begin position="240"/>
        <end position="241"/>
    </location>
    <ligand>
        <name>FMN</name>
        <dbReference type="ChEBI" id="CHEBI:58210"/>
    </ligand>
</feature>
<dbReference type="NCBIfam" id="NF041011">
    <property type="entry name" value="dihydoor_dh_Arch"/>
    <property type="match status" value="1"/>
</dbReference>
<dbReference type="GO" id="GO:0004152">
    <property type="term" value="F:dihydroorotate dehydrogenase activity"/>
    <property type="evidence" value="ECO:0007669"/>
    <property type="project" value="UniProtKB-UniRule"/>
</dbReference>
<proteinExistence type="inferred from homology"/>
<feature type="binding site" evidence="9">
    <location>
        <position position="20"/>
    </location>
    <ligand>
        <name>FMN</name>
        <dbReference type="ChEBI" id="CHEBI:58210"/>
    </ligand>
</feature>
<dbReference type="FunFam" id="3.20.20.70:FF:000027">
    <property type="entry name" value="Dihydropyrimidine dehydrogenase [NADP(+)]"/>
    <property type="match status" value="1"/>
</dbReference>
<feature type="binding site" evidence="9">
    <location>
        <position position="188"/>
    </location>
    <ligand>
        <name>FMN</name>
        <dbReference type="ChEBI" id="CHEBI:58210"/>
    </ligand>
</feature>
<evidence type="ECO:0000256" key="2">
    <source>
        <dbReference type="ARBA" id="ARBA00004725"/>
    </source>
</evidence>
<dbReference type="NCBIfam" id="NF005574">
    <property type="entry name" value="PRK07259.1"/>
    <property type="match status" value="1"/>
</dbReference>
<dbReference type="PIRSF" id="PIRSF000164">
    <property type="entry name" value="DHO_oxidase"/>
    <property type="match status" value="1"/>
</dbReference>
<dbReference type="InterPro" id="IPR013785">
    <property type="entry name" value="Aldolase_TIM"/>
</dbReference>
<dbReference type="SUPFAM" id="SSF51395">
    <property type="entry name" value="FMN-linked oxidoreductases"/>
    <property type="match status" value="1"/>
</dbReference>
<gene>
    <name evidence="9" type="primary">pyrD</name>
    <name evidence="11" type="ORF">EYH02_01990</name>
</gene>
<evidence type="ECO:0000256" key="9">
    <source>
        <dbReference type="HAMAP-Rule" id="MF_00224"/>
    </source>
</evidence>
<evidence type="ECO:0000259" key="10">
    <source>
        <dbReference type="Pfam" id="PF01180"/>
    </source>
</evidence>
<feature type="binding site" evidence="9">
    <location>
        <position position="214"/>
    </location>
    <ligand>
        <name>FMN</name>
        <dbReference type="ChEBI" id="CHEBI:58210"/>
    </ligand>
</feature>
<name>A0A833DT07_9CREN</name>
<comment type="pathway">
    <text evidence="2 9">Pyrimidine metabolism; UMP biosynthesis via de novo pathway.</text>
</comment>
<evidence type="ECO:0000256" key="4">
    <source>
        <dbReference type="ARBA" id="ARBA00022490"/>
    </source>
</evidence>
<evidence type="ECO:0000256" key="7">
    <source>
        <dbReference type="ARBA" id="ARBA00022975"/>
    </source>
</evidence>
<dbReference type="PROSITE" id="PS00912">
    <property type="entry name" value="DHODEHASE_2"/>
    <property type="match status" value="1"/>
</dbReference>
<comment type="cofactor">
    <cofactor evidence="9">
        <name>FMN</name>
        <dbReference type="ChEBI" id="CHEBI:58210"/>
    </cofactor>
    <text evidence="9">Binds 1 FMN per subunit.</text>
</comment>
<keyword evidence="5 9" id="KW-0285">Flavoprotein</keyword>
<dbReference type="AlphaFoldDB" id="A0A833DT07"/>
<comment type="caution">
    <text evidence="11">The sequence shown here is derived from an EMBL/GenBank/DDBJ whole genome shotgun (WGS) entry which is preliminary data.</text>
</comment>
<dbReference type="GO" id="GO:0044205">
    <property type="term" value="P:'de novo' UMP biosynthetic process"/>
    <property type="evidence" value="ECO:0007669"/>
    <property type="project" value="UniProtKB-UniRule"/>
</dbReference>
<dbReference type="CDD" id="cd04740">
    <property type="entry name" value="DHOD_1B_like"/>
    <property type="match status" value="1"/>
</dbReference>
<evidence type="ECO:0000256" key="5">
    <source>
        <dbReference type="ARBA" id="ARBA00022630"/>
    </source>
</evidence>
<evidence type="ECO:0000256" key="6">
    <source>
        <dbReference type="ARBA" id="ARBA00022643"/>
    </source>
</evidence>
<reference evidence="11" key="1">
    <citation type="journal article" date="2020" name="ISME J.">
        <title>Gammaproteobacteria mediating utilization of methyl-, sulfur- and petroleum organic compounds in deep ocean hydrothermal plumes.</title>
        <authorList>
            <person name="Zhou Z."/>
            <person name="Liu Y."/>
            <person name="Pan J."/>
            <person name="Cron B.R."/>
            <person name="Toner B.M."/>
            <person name="Anantharaman K."/>
            <person name="Breier J.A."/>
            <person name="Dick G.J."/>
            <person name="Li M."/>
        </authorList>
    </citation>
    <scope>NUCLEOTIDE SEQUENCE</scope>
    <source>
        <strain evidence="11">SZUA-1435</strain>
    </source>
</reference>
<dbReference type="UniPathway" id="UPA00070"/>
<dbReference type="GO" id="GO:0005737">
    <property type="term" value="C:cytoplasm"/>
    <property type="evidence" value="ECO:0007669"/>
    <property type="project" value="UniProtKB-SubCell"/>
</dbReference>
<evidence type="ECO:0000256" key="3">
    <source>
        <dbReference type="ARBA" id="ARBA00008008"/>
    </source>
</evidence>
<evidence type="ECO:0000256" key="8">
    <source>
        <dbReference type="ARBA" id="ARBA00023002"/>
    </source>
</evidence>
<dbReference type="InterPro" id="IPR053488">
    <property type="entry name" value="DHODH_Type1"/>
</dbReference>
<comment type="function">
    <text evidence="9">Catalyzes the conversion of dihydroorotate to orotate.</text>
</comment>
<dbReference type="Proteomes" id="UP000605805">
    <property type="component" value="Unassembled WGS sequence"/>
</dbReference>
<dbReference type="PANTHER" id="PTHR48109:SF1">
    <property type="entry name" value="DIHYDROOROTATE DEHYDROGENASE (FUMARATE)"/>
    <property type="match status" value="1"/>
</dbReference>
<comment type="similarity">
    <text evidence="3 9">Belongs to the dihydroorotate dehydrogenase family. Type 1 subfamily.</text>
</comment>
<dbReference type="Pfam" id="PF01180">
    <property type="entry name" value="DHO_dh"/>
    <property type="match status" value="1"/>
</dbReference>
<dbReference type="InterPro" id="IPR024920">
    <property type="entry name" value="Dihydroorotate_DH_1"/>
</dbReference>
<dbReference type="InterPro" id="IPR012135">
    <property type="entry name" value="Dihydroorotate_DH_1_2"/>
</dbReference>
<keyword evidence="6 9" id="KW-0288">FMN</keyword>
<evidence type="ECO:0000256" key="1">
    <source>
        <dbReference type="ARBA" id="ARBA00004496"/>
    </source>
</evidence>
<feature type="binding site" evidence="9">
    <location>
        <begin position="189"/>
        <end position="190"/>
    </location>
    <ligand>
        <name>substrate</name>
    </ligand>
</feature>
<feature type="binding site" evidence="9">
    <location>
        <position position="125"/>
    </location>
    <ligand>
        <name>substrate</name>
    </ligand>
</feature>
<feature type="binding site" evidence="9">
    <location>
        <begin position="69"/>
        <end position="73"/>
    </location>
    <ligand>
        <name>substrate</name>
    </ligand>
</feature>
<dbReference type="Gene3D" id="3.20.20.70">
    <property type="entry name" value="Aldolase class I"/>
    <property type="match status" value="1"/>
</dbReference>
<sequence>MCLNVDVCGICLRHPIMNASGILGSCREHIARLAEYGVSAIVTKTITSQPREGYETPIVIELPSGGVLNAVGLANPGKKVIHELVAEARRFGLPIIVSVGGRDEREFIDVAIEAEKSGADAIELNLSCPHTKGYGIEIGSEPSVVRTIVREVSSVLRIPVIAKLGICDKLVASAGSALEAGARALTLINTVKAMYIDVFSAKPVLSNVFGGLSGPPIHPLAVRAVYEVYRELRPEIIGCGGVHDWRSAAEMILAGARAVQVGTAFIHGSGRRVVESILSGLRSWLRMLGLKSIREAIGLAHRV</sequence>
<comment type="caution">
    <text evidence="9">Lacks conserved residue(s) required for the propagation of feature annotation.</text>
</comment>
<protein>
    <recommendedName>
        <fullName evidence="9">Dihydroorotate dehydrogenase</fullName>
        <shortName evidence="9">DHOD</shortName>
        <shortName evidence="9">DHODase</shortName>
        <shortName evidence="9">DHOdehase</shortName>
        <ecNumber evidence="9">1.3.-.-</ecNumber>
    </recommendedName>
</protein>
<feature type="binding site" evidence="9">
    <location>
        <begin position="262"/>
        <end position="263"/>
    </location>
    <ligand>
        <name>FMN</name>
        <dbReference type="ChEBI" id="CHEBI:58210"/>
    </ligand>
</feature>
<dbReference type="HAMAP" id="MF_00224">
    <property type="entry name" value="DHO_dh_type1"/>
    <property type="match status" value="1"/>
</dbReference>
<feature type="binding site" evidence="9">
    <location>
        <position position="125"/>
    </location>
    <ligand>
        <name>FMN</name>
        <dbReference type="ChEBI" id="CHEBI:58210"/>
    </ligand>
</feature>
<evidence type="ECO:0000313" key="11">
    <source>
        <dbReference type="EMBL" id="HIP56827.1"/>
    </source>
</evidence>
<feature type="active site" description="Nucleophile" evidence="9">
    <location>
        <position position="128"/>
    </location>
</feature>
<feature type="binding site" evidence="9">
    <location>
        <position position="163"/>
    </location>
    <ligand>
        <name>FMN</name>
        <dbReference type="ChEBI" id="CHEBI:58210"/>
    </ligand>
</feature>
<dbReference type="GO" id="GO:0006207">
    <property type="term" value="P:'de novo' pyrimidine nucleobase biosynthetic process"/>
    <property type="evidence" value="ECO:0007669"/>
    <property type="project" value="InterPro"/>
</dbReference>